<dbReference type="RefSeq" id="YP_004251076.1">
    <property type="nucleotide sequence ID" value="NC_015157.1"/>
</dbReference>
<gene>
    <name evidence="1" type="primary">ORF134</name>
</gene>
<name>F1D1F7_9CAUD</name>
<accession>F1D1F7</accession>
<sequence>MILKNALMDIFGFECECIKPPHERRWYYPTTDYTPLLLLVNIKPFDGEEYFIEGYKSYKFKSTEFDLDFSDLESYALESYGTESYSENHEELTLSALKTCTSLIEKFNEDNKGRDIIYAQNLYESDKGLSEGWKLINFTGKWKLCVNYRLI</sequence>
<evidence type="ECO:0000313" key="1">
    <source>
        <dbReference type="EMBL" id="ADX87951.1"/>
    </source>
</evidence>
<evidence type="ECO:0000313" key="2">
    <source>
        <dbReference type="Proteomes" id="UP000007502"/>
    </source>
</evidence>
<dbReference type="Proteomes" id="UP000007502">
    <property type="component" value="Segment"/>
</dbReference>
<organism evidence="1 2">
    <name type="scientific">Vibrio phage ICP1</name>
    <dbReference type="NCBI Taxonomy" id="979525"/>
    <lineage>
        <taxon>Viruses</taxon>
        <taxon>Duplodnaviria</taxon>
        <taxon>Heunggongvirae</taxon>
        <taxon>Uroviricota</taxon>
        <taxon>Caudoviricetes</taxon>
        <taxon>Mohonavirus</taxon>
        <taxon>Mohonavirus ICP1</taxon>
    </lineage>
</organism>
<dbReference type="GeneID" id="10228614"/>
<dbReference type="KEGG" id="vg:10228614"/>
<protein>
    <submittedName>
        <fullName evidence="1">Uncharacterized protein ORF134</fullName>
    </submittedName>
</protein>
<dbReference type="EMBL" id="HQ641347">
    <property type="protein sequence ID" value="ADX87951.1"/>
    <property type="molecule type" value="Genomic_DNA"/>
</dbReference>
<keyword evidence="2" id="KW-1185">Reference proteome</keyword>
<proteinExistence type="predicted"/>
<reference evidence="1 2" key="1">
    <citation type="journal article" date="2011" name="MBio">
        <title>Evidence of a dominant lineage of Vibrio cholerae-specific lytic bacteriophages shed by cholera patients over a 10-year period in Dhaka, Bangladesh.</title>
        <authorList>
            <person name="Seed K.D."/>
            <person name="Bodi K.L."/>
            <person name="Kropinski A.M."/>
            <person name="Ackermann H.W."/>
            <person name="Calderwood S.B."/>
            <person name="Qadri F."/>
            <person name="Camilli A."/>
        </authorList>
    </citation>
    <scope>NUCLEOTIDE SEQUENCE [LARGE SCALE GENOMIC DNA]</scope>
</reference>